<keyword evidence="1" id="KW-0949">S-adenosyl-L-methionine</keyword>
<feature type="binding site" evidence="1">
    <location>
        <position position="42"/>
    </location>
    <ligand>
        <name>S-adenosyl-L-methionine</name>
        <dbReference type="ChEBI" id="CHEBI:59789"/>
    </ligand>
</feature>
<dbReference type="Proteomes" id="UP000293433">
    <property type="component" value="Unassembled WGS sequence"/>
</dbReference>
<name>A0A4Q7LSE3_9BURK</name>
<dbReference type="EMBL" id="SGWV01000008">
    <property type="protein sequence ID" value="RZS56838.1"/>
    <property type="molecule type" value="Genomic_DNA"/>
</dbReference>
<dbReference type="RefSeq" id="WP_130481262.1">
    <property type="nucleotide sequence ID" value="NZ_SGWV01000008.1"/>
</dbReference>
<feature type="binding site" evidence="1">
    <location>
        <position position="115"/>
    </location>
    <ligand>
        <name>S-adenosyl-L-methionine</name>
        <dbReference type="ChEBI" id="CHEBI:59789"/>
    </ligand>
</feature>
<reference evidence="2 3" key="1">
    <citation type="submission" date="2019-02" db="EMBL/GenBank/DDBJ databases">
        <title>Genomic Encyclopedia of Type Strains, Phase IV (KMG-IV): sequencing the most valuable type-strain genomes for metagenomic binning, comparative biology and taxonomic classification.</title>
        <authorList>
            <person name="Goeker M."/>
        </authorList>
    </citation>
    <scope>NUCLEOTIDE SEQUENCE [LARGE SCALE GENOMIC DNA]</scope>
    <source>
        <strain evidence="2 3">DSM 10617</strain>
    </source>
</reference>
<dbReference type="GO" id="GO:0003723">
    <property type="term" value="F:RNA binding"/>
    <property type="evidence" value="ECO:0007669"/>
    <property type="project" value="UniProtKB-UniRule"/>
</dbReference>
<evidence type="ECO:0000256" key="1">
    <source>
        <dbReference type="HAMAP-Rule" id="MF_00934"/>
    </source>
</evidence>
<protein>
    <recommendedName>
        <fullName evidence="1">Ribosomal RNA large subunit methyltransferase J</fullName>
        <ecNumber evidence="1">2.1.1.266</ecNumber>
    </recommendedName>
    <alternativeName>
        <fullName evidence="1">23S rRNA (adenine(2030)-N6)-methyltransferase</fullName>
    </alternativeName>
    <alternativeName>
        <fullName evidence="1">23S rRNA m6A2030 methyltransferase</fullName>
    </alternativeName>
</protein>
<evidence type="ECO:0000313" key="3">
    <source>
        <dbReference type="Proteomes" id="UP000293433"/>
    </source>
</evidence>
<evidence type="ECO:0000313" key="2">
    <source>
        <dbReference type="EMBL" id="RZS56838.1"/>
    </source>
</evidence>
<accession>A0A4Q7LSE3</accession>
<sequence>MLAYRHAFHAGNHADVLKHLVLVQVLRHMALKDKPYRLVDTHAGGGGYALDSAQAQKKGEYLQGIARLWDVDDAPAAVTDYLDLVRAFNARQNTDGGASGGAAGGSLPLRHYPGSPAIAQALLRPMDQLRLFELHPTEFGILSDHLGHARGVQLAQADGFESLKGQLPPPSRRAVVLMDPSYELASDYARVVDSLRDALRRFAEGVYVVWYPQVSRVEAGQLPRRLQALAPKGWLHARISVQQADAQGYGLTGSGMFILNPPYTLHATLAACLPWLVERLAQHHHATYLLDQHVV</sequence>
<dbReference type="Gene3D" id="3.40.50.150">
    <property type="entry name" value="Vaccinia Virus protein VP39"/>
    <property type="match status" value="1"/>
</dbReference>
<dbReference type="SUPFAM" id="SSF53335">
    <property type="entry name" value="S-adenosyl-L-methionine-dependent methyltransferases"/>
    <property type="match status" value="1"/>
</dbReference>
<feature type="binding site" evidence="1">
    <location>
        <position position="179"/>
    </location>
    <ligand>
        <name>S-adenosyl-L-methionine</name>
        <dbReference type="ChEBI" id="CHEBI:59789"/>
    </ligand>
</feature>
<feature type="binding site" evidence="1">
    <location>
        <position position="133"/>
    </location>
    <ligand>
        <name>S-adenosyl-L-methionine</name>
        <dbReference type="ChEBI" id="CHEBI:59789"/>
    </ligand>
</feature>
<dbReference type="InterPro" id="IPR029063">
    <property type="entry name" value="SAM-dependent_MTases_sf"/>
</dbReference>
<keyword evidence="1 2" id="KW-0489">Methyltransferase</keyword>
<feature type="site" description="Interaction with substrate rRNA" evidence="1">
    <location>
        <position position="4"/>
    </location>
</feature>
<dbReference type="GO" id="GO:0036307">
    <property type="term" value="F:23S rRNA (adenine(2030)-N(6))-methyltransferase activity"/>
    <property type="evidence" value="ECO:0007669"/>
    <property type="project" value="UniProtKB-UniRule"/>
</dbReference>
<dbReference type="PANTHER" id="PTHR37426:SF1">
    <property type="entry name" value="RIBOSOMAL RNA LARGE SUBUNIT METHYLTRANSFERASE J"/>
    <property type="match status" value="1"/>
</dbReference>
<dbReference type="EC" id="2.1.1.266" evidence="1"/>
<dbReference type="InterPro" id="IPR007473">
    <property type="entry name" value="RlmJ"/>
</dbReference>
<dbReference type="GO" id="GO:0005829">
    <property type="term" value="C:cytosol"/>
    <property type="evidence" value="ECO:0007669"/>
    <property type="project" value="TreeGrafter"/>
</dbReference>
<comment type="similarity">
    <text evidence="1">Belongs to the RlmJ family.</text>
</comment>
<comment type="subunit">
    <text evidence="1">Monomer.</text>
</comment>
<dbReference type="PANTHER" id="PTHR37426">
    <property type="entry name" value="RIBOSOMAL RNA LARGE SUBUNIT METHYLTRANSFERASE J"/>
    <property type="match status" value="1"/>
</dbReference>
<keyword evidence="1" id="KW-0694">RNA-binding</keyword>
<dbReference type="GO" id="GO:0070475">
    <property type="term" value="P:rRNA base methylation"/>
    <property type="evidence" value="ECO:0007669"/>
    <property type="project" value="UniProtKB-UniRule"/>
</dbReference>
<organism evidence="2 3">
    <name type="scientific">Sphaerotilus mobilis</name>
    <dbReference type="NCBI Taxonomy" id="47994"/>
    <lineage>
        <taxon>Bacteria</taxon>
        <taxon>Pseudomonadati</taxon>
        <taxon>Pseudomonadota</taxon>
        <taxon>Betaproteobacteria</taxon>
        <taxon>Burkholderiales</taxon>
        <taxon>Sphaerotilaceae</taxon>
        <taxon>Sphaerotilus</taxon>
    </lineage>
</organism>
<comment type="function">
    <text evidence="1">Specifically methylates the adenine in position 2030 of 23S rRNA.</text>
</comment>
<feature type="binding site" evidence="1">
    <location>
        <begin position="158"/>
        <end position="159"/>
    </location>
    <ligand>
        <name>S-adenosyl-L-methionine</name>
        <dbReference type="ChEBI" id="CHEBI:59789"/>
    </ligand>
</feature>
<feature type="active site" description="Proton acceptor" evidence="1">
    <location>
        <position position="179"/>
    </location>
</feature>
<feature type="binding site" evidence="1">
    <location>
        <position position="19"/>
    </location>
    <ligand>
        <name>S-adenosyl-L-methionine</name>
        <dbReference type="ChEBI" id="CHEBI:59789"/>
    </ligand>
</feature>
<dbReference type="Pfam" id="PF04378">
    <property type="entry name" value="RsmJ"/>
    <property type="match status" value="1"/>
</dbReference>
<dbReference type="AlphaFoldDB" id="A0A4Q7LSE3"/>
<proteinExistence type="inferred from homology"/>
<keyword evidence="3" id="KW-1185">Reference proteome</keyword>
<gene>
    <name evidence="1" type="primary">rlmJ</name>
    <name evidence="2" type="ORF">EV685_1393</name>
</gene>
<dbReference type="OrthoDB" id="9791274at2"/>
<keyword evidence="1 2" id="KW-0808">Transferase</keyword>
<comment type="caution">
    <text evidence="2">The sequence shown here is derived from an EMBL/GenBank/DDBJ whole genome shotgun (WGS) entry which is preliminary data.</text>
</comment>
<keyword evidence="1" id="KW-0698">rRNA processing</keyword>
<comment type="catalytic activity">
    <reaction evidence="1">
        <text>adenosine(2030) in 23S rRNA + S-adenosyl-L-methionine = N(6)-methyladenosine(2030) in 23S rRNA + S-adenosyl-L-homocysteine + H(+)</text>
        <dbReference type="Rhea" id="RHEA:43736"/>
        <dbReference type="Rhea" id="RHEA-COMP:10668"/>
        <dbReference type="Rhea" id="RHEA-COMP:10669"/>
        <dbReference type="ChEBI" id="CHEBI:15378"/>
        <dbReference type="ChEBI" id="CHEBI:57856"/>
        <dbReference type="ChEBI" id="CHEBI:59789"/>
        <dbReference type="ChEBI" id="CHEBI:74411"/>
        <dbReference type="ChEBI" id="CHEBI:74449"/>
        <dbReference type="EC" id="2.1.1.266"/>
    </reaction>
</comment>
<dbReference type="HAMAP" id="MF_00934">
    <property type="entry name" value="23SrRNA_methyltr_J"/>
    <property type="match status" value="1"/>
</dbReference>